<dbReference type="WBParaSite" id="L893_g697.t1">
    <property type="protein sequence ID" value="L893_g697.t1"/>
    <property type="gene ID" value="L893_g697"/>
</dbReference>
<evidence type="ECO:0000313" key="3">
    <source>
        <dbReference type="WBParaSite" id="L893_g697.t1"/>
    </source>
</evidence>
<evidence type="ECO:0000259" key="1">
    <source>
        <dbReference type="Pfam" id="PF22749"/>
    </source>
</evidence>
<feature type="domain" description="Arb2" evidence="1">
    <location>
        <begin position="17"/>
        <end position="148"/>
    </location>
</feature>
<dbReference type="AlphaFoldDB" id="A0A1I8ALD2"/>
<organism evidence="2 3">
    <name type="scientific">Steinernema glaseri</name>
    <dbReference type="NCBI Taxonomy" id="37863"/>
    <lineage>
        <taxon>Eukaryota</taxon>
        <taxon>Metazoa</taxon>
        <taxon>Ecdysozoa</taxon>
        <taxon>Nematoda</taxon>
        <taxon>Chromadorea</taxon>
        <taxon>Rhabditida</taxon>
        <taxon>Tylenchina</taxon>
        <taxon>Panagrolaimomorpha</taxon>
        <taxon>Strongyloidoidea</taxon>
        <taxon>Steinernematidae</taxon>
        <taxon>Steinernema</taxon>
    </lineage>
</organism>
<evidence type="ECO:0000313" key="2">
    <source>
        <dbReference type="Proteomes" id="UP000095287"/>
    </source>
</evidence>
<dbReference type="GO" id="GO:0035197">
    <property type="term" value="F:siRNA binding"/>
    <property type="evidence" value="ECO:0007669"/>
    <property type="project" value="TreeGrafter"/>
</dbReference>
<keyword evidence="2" id="KW-1185">Reference proteome</keyword>
<dbReference type="PANTHER" id="PTHR21357:SF4">
    <property type="entry name" value="FAM172 FAMILY PROTEIN HOMOLOG CG10038"/>
    <property type="match status" value="1"/>
</dbReference>
<dbReference type="Proteomes" id="UP000095287">
    <property type="component" value="Unplaced"/>
</dbReference>
<reference evidence="3" key="1">
    <citation type="submission" date="2016-11" db="UniProtKB">
        <authorList>
            <consortium name="WormBaseParasite"/>
        </authorList>
    </citation>
    <scope>IDENTIFICATION</scope>
</reference>
<proteinExistence type="predicted"/>
<dbReference type="Pfam" id="PF22749">
    <property type="entry name" value="Arb2"/>
    <property type="match status" value="1"/>
</dbReference>
<dbReference type="InterPro" id="IPR053858">
    <property type="entry name" value="Arb2_dom"/>
</dbReference>
<dbReference type="PANTHER" id="PTHR21357">
    <property type="entry name" value="FAM172 FAMILY PROTEIN HOMOLOG CG10038"/>
    <property type="match status" value="1"/>
</dbReference>
<dbReference type="Gene3D" id="3.40.50.1820">
    <property type="entry name" value="alpha/beta hydrolase"/>
    <property type="match status" value="1"/>
</dbReference>
<sequence length="282" mass="32318">MTDRPSEHEKERSDLTSELRELGYVLNAEGALVSTEDEEKFKYTNEENYDKVGSILLNLMYNELTDPEGDYMFQRHKVDGADVNYFASADYRTSETVVFLVHGSGKIRAGQWARSLMINESTDNGSMMPMIRHFQKQKYGIVLFDYNERTEDEWSPIKGSHATWQHLMKDDHLKAKSIVIVAHSFGGGVIYEILKEYDVDEDQMPPIKAIAYTDVGFAARPTLDLLKHWNDKPAFCHWMASGKELDEVINPYTVSAGTKEHIRTTLQATESIFKFVEEALKE</sequence>
<accession>A0A1I8ALD2</accession>
<dbReference type="GO" id="GO:0005634">
    <property type="term" value="C:nucleus"/>
    <property type="evidence" value="ECO:0007669"/>
    <property type="project" value="TreeGrafter"/>
</dbReference>
<name>A0A1I8ALD2_9BILA</name>
<protein>
    <submittedName>
        <fullName evidence="3">Arb2 domain-containing protein</fullName>
    </submittedName>
</protein>
<dbReference type="GO" id="GO:0031048">
    <property type="term" value="P:regulatory ncRNA-mediated heterochromatin formation"/>
    <property type="evidence" value="ECO:0007669"/>
    <property type="project" value="TreeGrafter"/>
</dbReference>
<dbReference type="SUPFAM" id="SSF53474">
    <property type="entry name" value="alpha/beta-Hydrolases"/>
    <property type="match status" value="1"/>
</dbReference>
<dbReference type="InterPro" id="IPR029058">
    <property type="entry name" value="AB_hydrolase_fold"/>
</dbReference>
<dbReference type="InterPro" id="IPR048263">
    <property type="entry name" value="Arb2"/>
</dbReference>